<organism evidence="2 3">
    <name type="scientific">Liparis tanakae</name>
    <name type="common">Tanaka's snailfish</name>
    <dbReference type="NCBI Taxonomy" id="230148"/>
    <lineage>
        <taxon>Eukaryota</taxon>
        <taxon>Metazoa</taxon>
        <taxon>Chordata</taxon>
        <taxon>Craniata</taxon>
        <taxon>Vertebrata</taxon>
        <taxon>Euteleostomi</taxon>
        <taxon>Actinopterygii</taxon>
        <taxon>Neopterygii</taxon>
        <taxon>Teleostei</taxon>
        <taxon>Neoteleostei</taxon>
        <taxon>Acanthomorphata</taxon>
        <taxon>Eupercaria</taxon>
        <taxon>Perciformes</taxon>
        <taxon>Cottioidei</taxon>
        <taxon>Cottales</taxon>
        <taxon>Liparidae</taxon>
        <taxon>Liparis</taxon>
    </lineage>
</organism>
<sequence>MLQALAAGSRSRFTRYCKVPKNRSVKPSCHSPQSIDIIYCNKKVLFHTLSPDGPPGARLLQSSASLCLTRVFNSLHLEGGLVMLFIVSQLHDRGNAVSAQSDSHTLGSIVGPPGNAGEKHRDHRDTGTETPGEKHRDRDTGTETPGEKHRDRDTGTEAPRVVFLSCDA</sequence>
<reference evidence="2 3" key="1">
    <citation type="submission" date="2019-03" db="EMBL/GenBank/DDBJ databases">
        <title>First draft genome of Liparis tanakae, snailfish: a comprehensive survey of snailfish specific genes.</title>
        <authorList>
            <person name="Kim W."/>
            <person name="Song I."/>
            <person name="Jeong J.-H."/>
            <person name="Kim D."/>
            <person name="Kim S."/>
            <person name="Ryu S."/>
            <person name="Song J.Y."/>
            <person name="Lee S.K."/>
        </authorList>
    </citation>
    <scope>NUCLEOTIDE SEQUENCE [LARGE SCALE GENOMIC DNA]</scope>
    <source>
        <tissue evidence="2">Muscle</tissue>
    </source>
</reference>
<keyword evidence="3" id="KW-1185">Reference proteome</keyword>
<dbReference type="AlphaFoldDB" id="A0A4Z2FAX0"/>
<evidence type="ECO:0000313" key="3">
    <source>
        <dbReference type="Proteomes" id="UP000314294"/>
    </source>
</evidence>
<evidence type="ECO:0000256" key="1">
    <source>
        <dbReference type="SAM" id="MobiDB-lite"/>
    </source>
</evidence>
<accession>A0A4Z2FAX0</accession>
<name>A0A4Z2FAX0_9TELE</name>
<dbReference type="Proteomes" id="UP000314294">
    <property type="component" value="Unassembled WGS sequence"/>
</dbReference>
<feature type="compositionally biased region" description="Basic and acidic residues" evidence="1">
    <location>
        <begin position="117"/>
        <end position="155"/>
    </location>
</feature>
<comment type="caution">
    <text evidence="2">The sequence shown here is derived from an EMBL/GenBank/DDBJ whole genome shotgun (WGS) entry which is preliminary data.</text>
</comment>
<dbReference type="EMBL" id="SRLO01001375">
    <property type="protein sequence ID" value="TNN38386.1"/>
    <property type="molecule type" value="Genomic_DNA"/>
</dbReference>
<proteinExistence type="predicted"/>
<feature type="region of interest" description="Disordered" evidence="1">
    <location>
        <begin position="98"/>
        <end position="161"/>
    </location>
</feature>
<protein>
    <submittedName>
        <fullName evidence="2">Uncharacterized protein</fullName>
    </submittedName>
</protein>
<evidence type="ECO:0000313" key="2">
    <source>
        <dbReference type="EMBL" id="TNN38386.1"/>
    </source>
</evidence>
<gene>
    <name evidence="2" type="ORF">EYF80_051452</name>
</gene>